<evidence type="ECO:0000256" key="10">
    <source>
        <dbReference type="ARBA" id="ARBA00023125"/>
    </source>
</evidence>
<name>A0AAE1GSA7_9NEOP</name>
<feature type="compositionally biased region" description="Basic and acidic residues" evidence="14">
    <location>
        <begin position="2182"/>
        <end position="2191"/>
    </location>
</feature>
<feature type="compositionally biased region" description="Basic and acidic residues" evidence="14">
    <location>
        <begin position="476"/>
        <end position="494"/>
    </location>
</feature>
<dbReference type="Pfam" id="PF00096">
    <property type="entry name" value="zf-C2H2"/>
    <property type="match status" value="27"/>
</dbReference>
<accession>A0AAE1GSA7</accession>
<feature type="domain" description="C2H2-type" evidence="15">
    <location>
        <begin position="1226"/>
        <end position="1253"/>
    </location>
</feature>
<evidence type="ECO:0000256" key="1">
    <source>
        <dbReference type="ARBA" id="ARBA00004123"/>
    </source>
</evidence>
<dbReference type="Proteomes" id="UP001219518">
    <property type="component" value="Unassembled WGS sequence"/>
</dbReference>
<feature type="domain" description="C2H2-type" evidence="15">
    <location>
        <begin position="2053"/>
        <end position="2074"/>
    </location>
</feature>
<dbReference type="FunFam" id="3.30.160.60:FF:000417">
    <property type="entry name" value="Zinc finger protein"/>
    <property type="match status" value="2"/>
</dbReference>
<evidence type="ECO:0000256" key="4">
    <source>
        <dbReference type="ARBA" id="ARBA00022723"/>
    </source>
</evidence>
<reference evidence="16" key="2">
    <citation type="journal article" date="2023" name="BMC Genomics">
        <title>Pest status, molecular evolution, and epigenetic factors derived from the genome assembly of Frankliniella fusca, a thysanopteran phytovirus vector.</title>
        <authorList>
            <person name="Catto M.A."/>
            <person name="Labadie P.E."/>
            <person name="Jacobson A.L."/>
            <person name="Kennedy G.G."/>
            <person name="Srinivasan R."/>
            <person name="Hunt B.G."/>
        </authorList>
    </citation>
    <scope>NUCLEOTIDE SEQUENCE</scope>
    <source>
        <strain evidence="16">PL_HMW_Pooled</strain>
    </source>
</reference>
<feature type="domain" description="C2H2-type" evidence="15">
    <location>
        <begin position="832"/>
        <end position="859"/>
    </location>
</feature>
<feature type="domain" description="C2H2-type" evidence="15">
    <location>
        <begin position="1254"/>
        <end position="1281"/>
    </location>
</feature>
<dbReference type="GO" id="GO:0032502">
    <property type="term" value="P:developmental process"/>
    <property type="evidence" value="ECO:0007669"/>
    <property type="project" value="UniProtKB-ARBA"/>
</dbReference>
<feature type="domain" description="C2H2-type" evidence="15">
    <location>
        <begin position="558"/>
        <end position="585"/>
    </location>
</feature>
<feature type="region of interest" description="Disordered" evidence="14">
    <location>
        <begin position="384"/>
        <end position="424"/>
    </location>
</feature>
<feature type="non-terminal residue" evidence="16">
    <location>
        <position position="1"/>
    </location>
</feature>
<feature type="compositionally biased region" description="Basic and acidic residues" evidence="14">
    <location>
        <begin position="1847"/>
        <end position="1861"/>
    </location>
</feature>
<feature type="compositionally biased region" description="Basic and acidic residues" evidence="14">
    <location>
        <begin position="2101"/>
        <end position="2119"/>
    </location>
</feature>
<dbReference type="EMBL" id="JAHWGI010000055">
    <property type="protein sequence ID" value="KAK3908337.1"/>
    <property type="molecule type" value="Genomic_DNA"/>
</dbReference>
<feature type="domain" description="C2H2-type" evidence="15">
    <location>
        <begin position="1034"/>
        <end position="1061"/>
    </location>
</feature>
<feature type="domain" description="C2H2-type" evidence="15">
    <location>
        <begin position="1969"/>
        <end position="1996"/>
    </location>
</feature>
<evidence type="ECO:0000256" key="5">
    <source>
        <dbReference type="ARBA" id="ARBA00022737"/>
    </source>
</evidence>
<feature type="region of interest" description="Disordered" evidence="14">
    <location>
        <begin position="1169"/>
        <end position="1220"/>
    </location>
</feature>
<feature type="region of interest" description="Disordered" evidence="14">
    <location>
        <begin position="2101"/>
        <end position="2126"/>
    </location>
</feature>
<feature type="domain" description="C2H2-type" evidence="15">
    <location>
        <begin position="1768"/>
        <end position="1795"/>
    </location>
</feature>
<feature type="region of interest" description="Disordered" evidence="14">
    <location>
        <begin position="2361"/>
        <end position="2386"/>
    </location>
</feature>
<feature type="compositionally biased region" description="Basic and acidic residues" evidence="14">
    <location>
        <begin position="642"/>
        <end position="658"/>
    </location>
</feature>
<proteinExistence type="inferred from homology"/>
<feature type="domain" description="C2H2-type" evidence="15">
    <location>
        <begin position="776"/>
        <end position="803"/>
    </location>
</feature>
<feature type="region of interest" description="Disordered" evidence="14">
    <location>
        <begin position="639"/>
        <end position="658"/>
    </location>
</feature>
<feature type="region of interest" description="Disordered" evidence="14">
    <location>
        <begin position="2400"/>
        <end position="2450"/>
    </location>
</feature>
<dbReference type="GO" id="GO:0000981">
    <property type="term" value="F:DNA-binding transcription factor activity, RNA polymerase II-specific"/>
    <property type="evidence" value="ECO:0007669"/>
    <property type="project" value="TreeGrafter"/>
</dbReference>
<feature type="region of interest" description="Disordered" evidence="14">
    <location>
        <begin position="182"/>
        <end position="227"/>
    </location>
</feature>
<dbReference type="InterPro" id="IPR036236">
    <property type="entry name" value="Znf_C2H2_sf"/>
</dbReference>
<feature type="domain" description="C2H2-type" evidence="15">
    <location>
        <begin position="860"/>
        <end position="881"/>
    </location>
</feature>
<feature type="domain" description="C2H2-type" evidence="15">
    <location>
        <begin position="1997"/>
        <end position="2024"/>
    </location>
</feature>
<feature type="region of interest" description="Disordered" evidence="14">
    <location>
        <begin position="245"/>
        <end position="292"/>
    </location>
</feature>
<dbReference type="FunFam" id="3.30.160.60:FF:000478">
    <property type="entry name" value="Zinc finger protein 133"/>
    <property type="match status" value="1"/>
</dbReference>
<feature type="region of interest" description="Disordered" evidence="14">
    <location>
        <begin position="2592"/>
        <end position="2624"/>
    </location>
</feature>
<dbReference type="FunFam" id="3.30.160.60:FF:000690">
    <property type="entry name" value="Zinc finger protein 354C"/>
    <property type="match status" value="2"/>
</dbReference>
<feature type="domain" description="C2H2-type" evidence="15">
    <location>
        <begin position="2200"/>
        <end position="2227"/>
    </location>
</feature>
<dbReference type="FunFam" id="3.30.160.60:FF:000624">
    <property type="entry name" value="zinc finger protein 697"/>
    <property type="match status" value="6"/>
</dbReference>
<feature type="compositionally biased region" description="Basic and acidic residues" evidence="14">
    <location>
        <begin position="213"/>
        <end position="226"/>
    </location>
</feature>
<keyword evidence="11" id="KW-0804">Transcription</keyword>
<keyword evidence="4" id="KW-0479">Metal-binding</keyword>
<feature type="region of interest" description="Disordered" evidence="14">
    <location>
        <begin position="1823"/>
        <end position="1868"/>
    </location>
</feature>
<dbReference type="FunFam" id="3.30.160.60:FF:000702">
    <property type="entry name" value="Transcription factor E4F1 isoform 1"/>
    <property type="match status" value="1"/>
</dbReference>
<feature type="region of interest" description="Disordered" evidence="14">
    <location>
        <begin position="1626"/>
        <end position="1676"/>
    </location>
</feature>
<dbReference type="SMART" id="SM00355">
    <property type="entry name" value="ZnF_C2H2"/>
    <property type="match status" value="43"/>
</dbReference>
<evidence type="ECO:0000259" key="15">
    <source>
        <dbReference type="PROSITE" id="PS50157"/>
    </source>
</evidence>
<evidence type="ECO:0000313" key="17">
    <source>
        <dbReference type="Proteomes" id="UP001219518"/>
    </source>
</evidence>
<feature type="domain" description="C2H2-type" evidence="15">
    <location>
        <begin position="1511"/>
        <end position="1538"/>
    </location>
</feature>
<comment type="caution">
    <text evidence="16">The sequence shown here is derived from an EMBL/GenBank/DDBJ whole genome shotgun (WGS) entry which is preliminary data.</text>
</comment>
<dbReference type="GO" id="GO:0003682">
    <property type="term" value="F:chromatin binding"/>
    <property type="evidence" value="ECO:0007669"/>
    <property type="project" value="UniProtKB-ARBA"/>
</dbReference>
<organism evidence="16 17">
    <name type="scientific">Frankliniella fusca</name>
    <dbReference type="NCBI Taxonomy" id="407009"/>
    <lineage>
        <taxon>Eukaryota</taxon>
        <taxon>Metazoa</taxon>
        <taxon>Ecdysozoa</taxon>
        <taxon>Arthropoda</taxon>
        <taxon>Hexapoda</taxon>
        <taxon>Insecta</taxon>
        <taxon>Pterygota</taxon>
        <taxon>Neoptera</taxon>
        <taxon>Paraneoptera</taxon>
        <taxon>Thysanoptera</taxon>
        <taxon>Terebrantia</taxon>
        <taxon>Thripoidea</taxon>
        <taxon>Thripidae</taxon>
        <taxon>Frankliniella</taxon>
    </lineage>
</organism>
<feature type="domain" description="C2H2-type" evidence="15">
    <location>
        <begin position="2228"/>
        <end position="2255"/>
    </location>
</feature>
<feature type="compositionally biased region" description="Basic and acidic residues" evidence="14">
    <location>
        <begin position="1924"/>
        <end position="1933"/>
    </location>
</feature>
<feature type="compositionally biased region" description="Basic and acidic residues" evidence="14">
    <location>
        <begin position="246"/>
        <end position="265"/>
    </location>
</feature>
<keyword evidence="3" id="KW-1017">Isopeptide bond</keyword>
<dbReference type="InterPro" id="IPR050752">
    <property type="entry name" value="C2H2-ZF_domain"/>
</dbReference>
<dbReference type="PROSITE" id="PS50157">
    <property type="entry name" value="ZINC_FINGER_C2H2_2"/>
    <property type="match status" value="43"/>
</dbReference>
<feature type="region of interest" description="Disordered" evidence="14">
    <location>
        <begin position="2143"/>
        <end position="2192"/>
    </location>
</feature>
<feature type="compositionally biased region" description="Basic and acidic residues" evidence="14">
    <location>
        <begin position="390"/>
        <end position="401"/>
    </location>
</feature>
<dbReference type="PROSITE" id="PS00028">
    <property type="entry name" value="ZINC_FINGER_C2H2_1"/>
    <property type="match status" value="39"/>
</dbReference>
<dbReference type="SUPFAM" id="SSF57667">
    <property type="entry name" value="beta-beta-alpha zinc fingers"/>
    <property type="match status" value="26"/>
</dbReference>
<dbReference type="GO" id="GO:0045892">
    <property type="term" value="P:negative regulation of DNA-templated transcription"/>
    <property type="evidence" value="ECO:0007669"/>
    <property type="project" value="UniProtKB-ARBA"/>
</dbReference>
<feature type="domain" description="C2H2-type" evidence="15">
    <location>
        <begin position="1062"/>
        <end position="1089"/>
    </location>
</feature>
<dbReference type="GO" id="GO:0005634">
    <property type="term" value="C:nucleus"/>
    <property type="evidence" value="ECO:0007669"/>
    <property type="project" value="UniProtKB-SubCell"/>
</dbReference>
<evidence type="ECO:0000256" key="8">
    <source>
        <dbReference type="ARBA" id="ARBA00022843"/>
    </source>
</evidence>
<feature type="compositionally biased region" description="Basic and acidic residues" evidence="14">
    <location>
        <begin position="2364"/>
        <end position="2379"/>
    </location>
</feature>
<gene>
    <name evidence="16" type="ORF">KUF71_018830</name>
</gene>
<dbReference type="PANTHER" id="PTHR24384">
    <property type="entry name" value="FINGER PUTATIVE TRANSCRIPTION FACTOR FAMILY-RELATED"/>
    <property type="match status" value="1"/>
</dbReference>
<feature type="domain" description="C2H2-type" evidence="15">
    <location>
        <begin position="804"/>
        <end position="831"/>
    </location>
</feature>
<evidence type="ECO:0000256" key="9">
    <source>
        <dbReference type="ARBA" id="ARBA00023015"/>
    </source>
</evidence>
<feature type="domain" description="C2H2-type" evidence="15">
    <location>
        <begin position="2312"/>
        <end position="2340"/>
    </location>
</feature>
<dbReference type="PANTHER" id="PTHR24384:SF189">
    <property type="entry name" value="C2H2-TYPE DOMAIN-CONTAINING PROTEIN-RELATED"/>
    <property type="match status" value="1"/>
</dbReference>
<keyword evidence="17" id="KW-1185">Reference proteome</keyword>
<feature type="domain" description="C2H2-type" evidence="15">
    <location>
        <begin position="586"/>
        <end position="613"/>
    </location>
</feature>
<dbReference type="FunFam" id="3.30.160.60:FF:000358">
    <property type="entry name" value="zinc finger protein 24"/>
    <property type="match status" value="1"/>
</dbReference>
<dbReference type="GO" id="GO:0040029">
    <property type="term" value="P:epigenetic regulation of gene expression"/>
    <property type="evidence" value="ECO:0007669"/>
    <property type="project" value="UniProtKB-ARBA"/>
</dbReference>
<dbReference type="FunFam" id="3.30.160.60:FF:000709">
    <property type="entry name" value="GDNF-inducible zinc finger protein 1"/>
    <property type="match status" value="2"/>
</dbReference>
<feature type="domain" description="C2H2-type" evidence="15">
    <location>
        <begin position="356"/>
        <end position="383"/>
    </location>
</feature>
<keyword evidence="7" id="KW-0862">Zinc</keyword>
<feature type="domain" description="C2H2-type" evidence="15">
    <location>
        <begin position="328"/>
        <end position="355"/>
    </location>
</feature>
<evidence type="ECO:0000313" key="16">
    <source>
        <dbReference type="EMBL" id="KAK3908337.1"/>
    </source>
</evidence>
<evidence type="ECO:0000256" key="14">
    <source>
        <dbReference type="SAM" id="MobiDB-lite"/>
    </source>
</evidence>
<feature type="domain" description="C2H2-type" evidence="15">
    <location>
        <begin position="2256"/>
        <end position="2283"/>
    </location>
</feature>
<feature type="domain" description="C2H2-type" evidence="15">
    <location>
        <begin position="748"/>
        <end position="775"/>
    </location>
</feature>
<comment type="subcellular location">
    <subcellularLocation>
        <location evidence="1">Nucleus</location>
    </subcellularLocation>
</comment>
<feature type="domain" description="C2H2-type" evidence="15">
    <location>
        <begin position="155"/>
        <end position="182"/>
    </location>
</feature>
<dbReference type="GO" id="GO:0000785">
    <property type="term" value="C:chromatin"/>
    <property type="evidence" value="ECO:0007669"/>
    <property type="project" value="UniProtKB-ARBA"/>
</dbReference>
<feature type="domain" description="C2H2-type" evidence="15">
    <location>
        <begin position="300"/>
        <end position="327"/>
    </location>
</feature>
<feature type="domain" description="C2H2-type" evidence="15">
    <location>
        <begin position="1740"/>
        <end position="1767"/>
    </location>
</feature>
<keyword evidence="8" id="KW-0832">Ubl conjugation</keyword>
<dbReference type="FunFam" id="3.30.160.60:FF:000202">
    <property type="entry name" value="Zinc finger protein 574"/>
    <property type="match status" value="1"/>
</dbReference>
<feature type="domain" description="C2H2-type" evidence="15">
    <location>
        <begin position="1796"/>
        <end position="1823"/>
    </location>
</feature>
<feature type="region of interest" description="Disordered" evidence="14">
    <location>
        <begin position="953"/>
        <end position="1001"/>
    </location>
</feature>
<feature type="domain" description="C2H2-type" evidence="15">
    <location>
        <begin position="1684"/>
        <end position="1711"/>
    </location>
</feature>
<sequence length="2624" mass="298808">MRDLRRILDQCLASAKLIVTNKKKQTGKRMTENQKQINACERSLVNTVANNFPVNHCSLGILEHTLVRNHLSVIGAMRGLFKKRTLPPTSEFIPGRGRTSVLFAMQNSLRNHIFLITSGNIPEKGRISVIFAMQNSFKNHNLLNTSKYIQERRPYECAYCDAKFARKYVLAKHIRLHTGQDTETLDGPVASEEGSIKVSDEEDSGVRGGDGLKPFDQREGVGKESSAEQMTLVVSDCFSLRTCLQKTDKPDPAPRSSDEGSKEDSGSVPSVSKAHSNGEEETDTQGNDEKPEAHKRLRTFSCKYCCRQFFFKSWLIIHTRTHTGEKPFKCDRCNARFIVKSKLTRHIRTHTGERPYECAYCDAKFARKYVLAKHIRVHTGQETETLVGRDASEEGSIKVHDEEDCDDRGEDGRKPFDLRDEVEEERSVDQMTLIVADCYSLRTRQQTTDRQDPASLSSDEGSKKDLGSVPGVSEAHSNEEQEETERPENDGKSEVNKRLRRFSCKYCSEEFIFKSQLIVHTRKHTGEKPYKCDRCTVRFIVKSQLTRHIRIHTGERPYECAHCNARFIEKSKLARHIRRHTGERPYECAHCDAKFALRSGLVRHTRIHTGEKPYGCNSCARRFTQGSQETETLLGPVASEEGSIKVSDEEDCDVRGGDGLKPFDLRQVVEEETSADQMTLVVSDSYSLRIRMQKTDKQEPAPRSSDEGSKEDRESVPSVSEAHSNEEEETDRPENDGKPEVNKPLRRFSCKYCSKEFIFKSRLIVHTRTHTGEKPFKCDRCSARFIRKADLVNHIRRHTGARPYECAHCNAKFALKSDLVNHIRRHTGERPYECAHCNAKFALKSDLVRHTRIHTGEKPYGCISCARRFTQGSTLTRHVKICKIRQETDSLLGPVASEECSFKVSDEEDCDGRGGDGLKPFDLREVVGEESSADQMTLVVSDCYSLRIRMQKTDKQDHALPKPDEGSKEDHRSVPSVSEAHRNEQEETDGQENDGKPEANEPLRTLSCKYCGKQFSRKSRLIVHTRTHTGEKPFKCDRCSARFIRKAHLVQHIRRHTGERPYECAHCNAKFIQKSELVTHIRIHTGEKPFGCNGCERRFTQGSNLARHVRRRRPVAFEECSIKVSDDENCNDRAGDGPKVFHQREGVVEGSSADQMTLVVSNCYSLRTRKQTTNRQDPVPPSSNDRSKADRGSVLSVSKAHSNETEETDRQENDGKPGANPRLRTLLCKYCGRQFSCKSQLTMHNRTHTGEKPFKCDRCRAKFIKKSQLTSHIRVHTGERPFQCDYCVGKFIEEAHLDSHIRIHTGQETETQLGPVASEEGSIKVSDEEDCDNRGGDGRKPFDQREEVGEESSADQMTLIVADCYSLRTRQQTSDRQDPAPLSSDEGSKKDLGSVPRVSETLSNEQEKTDRQENDGKPEANKRLRTFSCKYCSNKFSSKSLLIMHTRTHTGEKPYKCDQCNARFIQKSQLTSHIRVHTGERPYECAYCNAKFAWKSHLSYHVRKHTGERPYQCDFCGAKFIQKSQLVIHIKRHTGERPYECAYCDAKFARKYVLAKHIRVHTGRETETQLGRDASEKGSIKASVEEDRDDHGGDGRKPFDLREEVGEESSAKQMTLVVSDCYSLRTRQQTSDREDPAPPSSDEGSKEDRGSVPGVSKAHSNEDEETDTQGNDEKPEAHKRLRTFSCKYCCRQFSFKSWLTIHTRTHTGEKPYKCVRCNARFIEKCNLTRHIRTHTGERPYECAHCNARFIQKSQLTSHIRVHTGERPYECAYCNAKFAWKSHLSYHVRKHTGERPFQCDFCDAKFIQKSQLVKHIRIHTGRETETQLGRDTSEKGSIKVSVEEDCDDRGGDGRKPFDLREEVGEESSAKQMTLVVSDCYSLRTRQQTSDREDPAPPSSDEGSKEDRGSVPSVSEAQSNEEEETDRQGNDEKPEAHKRLRTFSCKYCCRQFSFKSWLTIHTRTHTGEKPYKCVRCNARFIEKWKLTRHTRTHTGERPYECAHCNARFIEKSKLARHIRRHTGERPNECAHCNAKFHIKSDLVRHIRIHTGEKPYGCNGCARRFADGSSLARHVKICKIRQETETLVGPVASEECSFKVSDEEDCDVRGGDGLKPFDQREVVEEESSADQMTLVVSDCYSLRTRMQKTDRQDSAPPKSNEGFEKDPGSVPSVSEAPSNEEQEETERPETDGKPKVNKRLRRFSCKYCGEEFIFKSKLIVHTRKHTGEKPFKCDRCDARFIQKSHLTAHIRIHTGEKPFKCDRCTARFIRKADLVIHIRRHTGERPYECAHCNTKFALKSDLARHIRIHTGEKPYGCNRCARRFAVGSSLARHVKICKIRQKTKTLLGLVASEECSIKVSVEEDCDDRGGDGLKPFDQREVVGEESSAEQMTLVVSDCYSLRTGQQTSDRDDPAPPSSDEGSKEDRGSVPSVSKAHSNEEEETDTQGNDEKPEANKRLRTFSCKYCCRQFFLKSRLIIHTRTHTGEKPFKCDRCNARFIENSKLIRHIRTHTGERPYKCAHCDAKFARNSDLATHIRLHTGEKPFGCKGCARRIADSSNLAKHVKICKIRKLGQETETLLGPVGSEECSIKVPDEEDCDDLGGDEQKPFGQKEGVGEETSADQMTLV</sequence>
<feature type="compositionally biased region" description="Basic and acidic residues" evidence="14">
    <location>
        <begin position="732"/>
        <end position="741"/>
    </location>
</feature>
<dbReference type="FunFam" id="3.30.160.60:FF:000325">
    <property type="entry name" value="ZFP90 zinc finger protein"/>
    <property type="match status" value="1"/>
</dbReference>
<feature type="region of interest" description="Disordered" evidence="14">
    <location>
        <begin position="691"/>
        <end position="741"/>
    </location>
</feature>
<keyword evidence="10" id="KW-0238">DNA-binding</keyword>
<feature type="domain" description="C2H2-type" evidence="15">
    <location>
        <begin position="1483"/>
        <end position="1510"/>
    </location>
</feature>
<evidence type="ECO:0000256" key="11">
    <source>
        <dbReference type="ARBA" id="ARBA00023163"/>
    </source>
</evidence>
<feature type="compositionally biased region" description="Basic and acidic residues" evidence="14">
    <location>
        <begin position="1573"/>
        <end position="1604"/>
    </location>
</feature>
<feature type="domain" description="C2H2-type" evidence="15">
    <location>
        <begin position="2025"/>
        <end position="2052"/>
    </location>
</feature>
<feature type="compositionally biased region" description="Basic and acidic residues" evidence="14">
    <location>
        <begin position="693"/>
        <end position="715"/>
    </location>
</feature>
<feature type="compositionally biased region" description="Basic and acidic residues" evidence="14">
    <location>
        <begin position="1405"/>
        <end position="1420"/>
    </location>
</feature>
<feature type="domain" description="C2H2-type" evidence="15">
    <location>
        <begin position="1712"/>
        <end position="1739"/>
    </location>
</feature>
<feature type="region of interest" description="Disordered" evidence="14">
    <location>
        <begin position="1306"/>
        <end position="1354"/>
    </location>
</feature>
<dbReference type="GO" id="GO:0008270">
    <property type="term" value="F:zinc ion binding"/>
    <property type="evidence" value="ECO:0007669"/>
    <property type="project" value="UniProtKB-KW"/>
</dbReference>
<feature type="domain" description="C2H2-type" evidence="15">
    <location>
        <begin position="1006"/>
        <end position="1033"/>
    </location>
</feature>
<keyword evidence="6 13" id="KW-0863">Zinc-finger</keyword>
<evidence type="ECO:0000256" key="12">
    <source>
        <dbReference type="ARBA" id="ARBA00023242"/>
    </source>
</evidence>
<evidence type="ECO:0000256" key="7">
    <source>
        <dbReference type="ARBA" id="ARBA00022833"/>
    </source>
</evidence>
<feature type="region of interest" description="Disordered" evidence="14">
    <location>
        <begin position="1370"/>
        <end position="1420"/>
    </location>
</feature>
<feature type="compositionally biased region" description="Basic and acidic residues" evidence="14">
    <location>
        <begin position="953"/>
        <end position="985"/>
    </location>
</feature>
<feature type="domain" description="C2H2-type" evidence="15">
    <location>
        <begin position="1455"/>
        <end position="1482"/>
    </location>
</feature>
<dbReference type="Gene3D" id="3.30.160.60">
    <property type="entry name" value="Classic Zinc Finger"/>
    <property type="match status" value="45"/>
</dbReference>
<feature type="domain" description="C2H2-type" evidence="15">
    <location>
        <begin position="1282"/>
        <end position="1309"/>
    </location>
</feature>
<feature type="region of interest" description="Disordered" evidence="14">
    <location>
        <begin position="1564"/>
        <end position="1611"/>
    </location>
</feature>
<dbReference type="FunFam" id="3.30.160.60:FF:000145">
    <property type="entry name" value="Zinc finger protein 574"/>
    <property type="match status" value="1"/>
</dbReference>
<feature type="region of interest" description="Disordered" evidence="14">
    <location>
        <begin position="444"/>
        <end position="494"/>
    </location>
</feature>
<feature type="domain" description="C2H2-type" evidence="15">
    <location>
        <begin position="2458"/>
        <end position="2485"/>
    </location>
</feature>
<reference evidence="16" key="1">
    <citation type="submission" date="2021-07" db="EMBL/GenBank/DDBJ databases">
        <authorList>
            <person name="Catto M.A."/>
            <person name="Jacobson A."/>
            <person name="Kennedy G."/>
            <person name="Labadie P."/>
            <person name="Hunt B.G."/>
            <person name="Srinivasan R."/>
        </authorList>
    </citation>
    <scope>NUCLEOTIDE SEQUENCE</scope>
    <source>
        <strain evidence="16">PL_HMW_Pooled</strain>
        <tissue evidence="16">Head</tissue>
    </source>
</reference>
<feature type="domain" description="C2H2-type" evidence="15">
    <location>
        <begin position="2514"/>
        <end position="2541"/>
    </location>
</feature>
<feature type="domain" description="C2H2-type" evidence="15">
    <location>
        <begin position="1539"/>
        <end position="1566"/>
    </location>
</feature>
<keyword evidence="12" id="KW-0539">Nucleus</keyword>
<dbReference type="FunFam" id="3.30.160.60:FF:000557">
    <property type="entry name" value="zinc finger and SCAN domain-containing protein 29"/>
    <property type="match status" value="1"/>
</dbReference>
<feature type="domain" description="C2H2-type" evidence="15">
    <location>
        <begin position="1090"/>
        <end position="1110"/>
    </location>
</feature>
<feature type="compositionally biased region" description="Basic and acidic residues" evidence="14">
    <location>
        <begin position="410"/>
        <end position="419"/>
    </location>
</feature>
<keyword evidence="9" id="KW-0805">Transcription regulation</keyword>
<dbReference type="FunFam" id="3.30.160.60:FF:002343">
    <property type="entry name" value="Zinc finger protein 33A"/>
    <property type="match status" value="14"/>
</dbReference>
<feature type="domain" description="C2H2-type" evidence="15">
    <location>
        <begin position="530"/>
        <end position="557"/>
    </location>
</feature>
<evidence type="ECO:0000256" key="2">
    <source>
        <dbReference type="ARBA" id="ARBA00006991"/>
    </source>
</evidence>
<protein>
    <submittedName>
        <fullName evidence="16">Zinc finger protein Xfin</fullName>
    </submittedName>
</protein>
<evidence type="ECO:0000256" key="13">
    <source>
        <dbReference type="PROSITE-ProRule" id="PRU00042"/>
    </source>
</evidence>
<evidence type="ECO:0000256" key="6">
    <source>
        <dbReference type="ARBA" id="ARBA00022771"/>
    </source>
</evidence>
<feature type="domain" description="C2H2-type" evidence="15">
    <location>
        <begin position="2284"/>
        <end position="2311"/>
    </location>
</feature>
<feature type="domain" description="C2H2-type" evidence="15">
    <location>
        <begin position="2486"/>
        <end position="2513"/>
    </location>
</feature>
<dbReference type="FunFam" id="3.30.160.60:FF:000096">
    <property type="entry name" value="Zinc finger and BTB domain-containing protein 18 isoform 1"/>
    <property type="match status" value="1"/>
</dbReference>
<feature type="domain" description="C2H2-type" evidence="15">
    <location>
        <begin position="1941"/>
        <end position="1968"/>
    </location>
</feature>
<feature type="compositionally biased region" description="Basic and acidic residues" evidence="14">
    <location>
        <begin position="1321"/>
        <end position="1347"/>
    </location>
</feature>
<dbReference type="InterPro" id="IPR013087">
    <property type="entry name" value="Znf_C2H2_type"/>
</dbReference>
<keyword evidence="5" id="KW-0677">Repeat</keyword>
<comment type="similarity">
    <text evidence="2">Belongs to the krueppel C2H2-type zinc-finger protein family.</text>
</comment>
<feature type="domain" description="C2H2-type" evidence="15">
    <location>
        <begin position="502"/>
        <end position="529"/>
    </location>
</feature>
<feature type="domain" description="C2H2-type" evidence="15">
    <location>
        <begin position="1427"/>
        <end position="1454"/>
    </location>
</feature>
<dbReference type="GO" id="GO:0000978">
    <property type="term" value="F:RNA polymerase II cis-regulatory region sequence-specific DNA binding"/>
    <property type="evidence" value="ECO:0007669"/>
    <property type="project" value="TreeGrafter"/>
</dbReference>
<evidence type="ECO:0000256" key="3">
    <source>
        <dbReference type="ARBA" id="ARBA00022499"/>
    </source>
</evidence>
<feature type="region of interest" description="Disordered" evidence="14">
    <location>
        <begin position="1883"/>
        <end position="1933"/>
    </location>
</feature>
<feature type="compositionally biased region" description="Basic and acidic residues" evidence="14">
    <location>
        <begin position="1201"/>
        <end position="1215"/>
    </location>
</feature>